<evidence type="ECO:0000313" key="8">
    <source>
        <dbReference type="Proteomes" id="UP000436522"/>
    </source>
</evidence>
<comment type="caution">
    <text evidence="7">The sequence shown here is derived from an EMBL/GenBank/DDBJ whole genome shotgun (WGS) entry which is preliminary data.</text>
</comment>
<feature type="active site" evidence="4">
    <location>
        <position position="174"/>
    </location>
</feature>
<dbReference type="InterPro" id="IPR008927">
    <property type="entry name" value="6-PGluconate_DH-like_C_sf"/>
</dbReference>
<evidence type="ECO:0000259" key="6">
    <source>
        <dbReference type="Pfam" id="PF14833"/>
    </source>
</evidence>
<dbReference type="Proteomes" id="UP000436522">
    <property type="component" value="Unassembled WGS sequence"/>
</dbReference>
<dbReference type="PROSITE" id="PS00895">
    <property type="entry name" value="3_HYDROXYISOBUT_DH"/>
    <property type="match status" value="1"/>
</dbReference>
<evidence type="ECO:0000313" key="7">
    <source>
        <dbReference type="EMBL" id="GFE49109.1"/>
    </source>
</evidence>
<dbReference type="Gene3D" id="1.10.1040.10">
    <property type="entry name" value="N-(1-d-carboxylethyl)-l-norvaline Dehydrogenase, domain 2"/>
    <property type="match status" value="1"/>
</dbReference>
<keyword evidence="8" id="KW-1185">Reference proteome</keyword>
<feature type="domain" description="3-hydroxyisobutyrate dehydrogenase-like NAD-binding" evidence="6">
    <location>
        <begin position="168"/>
        <end position="288"/>
    </location>
</feature>
<proteinExistence type="inferred from homology"/>
<name>A0A640VM48_9RHOB</name>
<dbReference type="Gene3D" id="3.40.50.720">
    <property type="entry name" value="NAD(P)-binding Rossmann-like Domain"/>
    <property type="match status" value="1"/>
</dbReference>
<gene>
    <name evidence="7" type="ORF">So717_08620</name>
</gene>
<dbReference type="InterPro" id="IPR015815">
    <property type="entry name" value="HIBADH-related"/>
</dbReference>
<dbReference type="GO" id="GO:0050661">
    <property type="term" value="F:NADP binding"/>
    <property type="evidence" value="ECO:0007669"/>
    <property type="project" value="InterPro"/>
</dbReference>
<dbReference type="SUPFAM" id="SSF48179">
    <property type="entry name" value="6-phosphogluconate dehydrogenase C-terminal domain-like"/>
    <property type="match status" value="1"/>
</dbReference>
<protein>
    <submittedName>
        <fullName evidence="7">2-hydroxy-3-oxopropionate reductase</fullName>
    </submittedName>
</protein>
<evidence type="ECO:0000256" key="4">
    <source>
        <dbReference type="PIRSR" id="PIRSR000103-1"/>
    </source>
</evidence>
<evidence type="ECO:0000256" key="3">
    <source>
        <dbReference type="ARBA" id="ARBA00023027"/>
    </source>
</evidence>
<dbReference type="OrthoDB" id="9812907at2"/>
<dbReference type="InterPro" id="IPR036291">
    <property type="entry name" value="NAD(P)-bd_dom_sf"/>
</dbReference>
<dbReference type="GO" id="GO:0016054">
    <property type="term" value="P:organic acid catabolic process"/>
    <property type="evidence" value="ECO:0007669"/>
    <property type="project" value="UniProtKB-ARBA"/>
</dbReference>
<dbReference type="AlphaFoldDB" id="A0A640VM48"/>
<dbReference type="Pfam" id="PF14833">
    <property type="entry name" value="NAD_binding_11"/>
    <property type="match status" value="1"/>
</dbReference>
<evidence type="ECO:0000256" key="2">
    <source>
        <dbReference type="ARBA" id="ARBA00023002"/>
    </source>
</evidence>
<dbReference type="PANTHER" id="PTHR43060">
    <property type="entry name" value="3-HYDROXYISOBUTYRATE DEHYDROGENASE-LIKE 1, MITOCHONDRIAL-RELATED"/>
    <property type="match status" value="1"/>
</dbReference>
<organism evidence="7 8">
    <name type="scientific">Roseobacter cerasinus</name>
    <dbReference type="NCBI Taxonomy" id="2602289"/>
    <lineage>
        <taxon>Bacteria</taxon>
        <taxon>Pseudomonadati</taxon>
        <taxon>Pseudomonadota</taxon>
        <taxon>Alphaproteobacteria</taxon>
        <taxon>Rhodobacterales</taxon>
        <taxon>Roseobacteraceae</taxon>
        <taxon>Roseobacter</taxon>
    </lineage>
</organism>
<dbReference type="Pfam" id="PF03446">
    <property type="entry name" value="NAD_binding_2"/>
    <property type="match status" value="1"/>
</dbReference>
<dbReference type="PANTHER" id="PTHR43060:SF15">
    <property type="entry name" value="3-HYDROXYISOBUTYRATE DEHYDROGENASE-LIKE 1, MITOCHONDRIAL-RELATED"/>
    <property type="match status" value="1"/>
</dbReference>
<comment type="similarity">
    <text evidence="1">Belongs to the HIBADH-related family.</text>
</comment>
<dbReference type="EMBL" id="BLIV01000002">
    <property type="protein sequence ID" value="GFE49109.1"/>
    <property type="molecule type" value="Genomic_DNA"/>
</dbReference>
<keyword evidence="2" id="KW-0560">Oxidoreductase</keyword>
<dbReference type="GO" id="GO:0051287">
    <property type="term" value="F:NAD binding"/>
    <property type="evidence" value="ECO:0007669"/>
    <property type="project" value="InterPro"/>
</dbReference>
<accession>A0A640VM48</accession>
<evidence type="ECO:0000259" key="5">
    <source>
        <dbReference type="Pfam" id="PF03446"/>
    </source>
</evidence>
<dbReference type="InterPro" id="IPR006115">
    <property type="entry name" value="6PGDH_NADP-bd"/>
</dbReference>
<feature type="domain" description="6-phosphogluconate dehydrogenase NADP-binding" evidence="5">
    <location>
        <begin position="5"/>
        <end position="165"/>
    </location>
</feature>
<sequence>MAQQTIGFIGLGLMGSAMVDRLIDKGYAMTITANRSRPRIDAAVARGATEVATARDVAAASDIVMLCMDTSDSVESRMRGPDGVIAGLKPGAVVIDFGTSLPGSTRTLGDEVAAAGGTYMDAPLGRTPTHAKDGLLNIMAAGEKSAFDKVKPVLDDLGENVFHLGALGSGHTIKLMNNFFGMTVANAMAEAFAMADVAGIDRQQLYDVMAAGPLHSGMMDFVSGYGLRGDPNQLAFAIKNAAKDVGYYAKMAEDAGVDSIMSKCALGALREATETGHGENMVSQMIDFYAQKMKP</sequence>
<evidence type="ECO:0000256" key="1">
    <source>
        <dbReference type="ARBA" id="ARBA00009080"/>
    </source>
</evidence>
<dbReference type="SUPFAM" id="SSF51735">
    <property type="entry name" value="NAD(P)-binding Rossmann-fold domains"/>
    <property type="match status" value="1"/>
</dbReference>
<reference evidence="7 8" key="1">
    <citation type="submission" date="2019-12" db="EMBL/GenBank/DDBJ databases">
        <title>Roseobacter cerasinus sp. nov., isolated from seawater around aquaculture.</title>
        <authorList>
            <person name="Muramatsu S."/>
            <person name="Takabe Y."/>
            <person name="Mori K."/>
            <person name="Takaichi S."/>
            <person name="Hanada S."/>
        </authorList>
    </citation>
    <scope>NUCLEOTIDE SEQUENCE [LARGE SCALE GENOMIC DNA]</scope>
    <source>
        <strain evidence="7 8">AI77</strain>
    </source>
</reference>
<dbReference type="InterPro" id="IPR002204">
    <property type="entry name" value="3-OH-isobutyrate_DH-rel_CS"/>
</dbReference>
<dbReference type="GO" id="GO:0016491">
    <property type="term" value="F:oxidoreductase activity"/>
    <property type="evidence" value="ECO:0007669"/>
    <property type="project" value="UniProtKB-KW"/>
</dbReference>
<dbReference type="InterPro" id="IPR029154">
    <property type="entry name" value="HIBADH-like_NADP-bd"/>
</dbReference>
<keyword evidence="3" id="KW-0520">NAD</keyword>
<dbReference type="RefSeq" id="WP_159975000.1">
    <property type="nucleotide sequence ID" value="NZ_BLIV01000002.1"/>
</dbReference>
<dbReference type="InterPro" id="IPR013328">
    <property type="entry name" value="6PGD_dom2"/>
</dbReference>
<dbReference type="PIRSF" id="PIRSF000103">
    <property type="entry name" value="HIBADH"/>
    <property type="match status" value="1"/>
</dbReference>